<keyword evidence="6" id="KW-0975">Bacterial flagellum</keyword>
<evidence type="ECO:0000256" key="2">
    <source>
        <dbReference type="ARBA" id="ARBA00004613"/>
    </source>
</evidence>
<dbReference type="GO" id="GO:0044780">
    <property type="term" value="P:bacterial-type flagellum assembly"/>
    <property type="evidence" value="ECO:0007669"/>
    <property type="project" value="InterPro"/>
</dbReference>
<dbReference type="Pfam" id="PF00460">
    <property type="entry name" value="Flg_bb_rod"/>
    <property type="match status" value="1"/>
</dbReference>
<dbReference type="PANTHER" id="PTHR30033:SF1">
    <property type="entry name" value="FLAGELLAR HOOK-ASSOCIATED PROTEIN 1"/>
    <property type="match status" value="1"/>
</dbReference>
<dbReference type="InterPro" id="IPR001444">
    <property type="entry name" value="Flag_bb_rod_N"/>
</dbReference>
<dbReference type="KEGG" id="cis:CINS_0379"/>
<keyword evidence="11" id="KW-0966">Cell projection</keyword>
<dbReference type="Pfam" id="PF06429">
    <property type="entry name" value="Flg_bbr_C"/>
    <property type="match status" value="1"/>
</dbReference>
<gene>
    <name evidence="11" type="primary">flgK</name>
    <name evidence="11" type="ORF">CINS_0379</name>
</gene>
<dbReference type="InterPro" id="IPR002371">
    <property type="entry name" value="FlgK"/>
</dbReference>
<dbReference type="AlphaFoldDB" id="A0A0A8GZL9"/>
<feature type="coiled-coil region" evidence="7">
    <location>
        <begin position="140"/>
        <end position="217"/>
    </location>
</feature>
<dbReference type="RefSeq" id="WP_039649384.1">
    <property type="nucleotide sequence ID" value="NZ_CP007770.1"/>
</dbReference>
<dbReference type="EMBL" id="CP007770">
    <property type="protein sequence ID" value="AJC87378.1"/>
    <property type="molecule type" value="Genomic_DNA"/>
</dbReference>
<feature type="domain" description="Flagellar hook-associated protein FlgK helical" evidence="10">
    <location>
        <begin position="101"/>
        <end position="341"/>
    </location>
</feature>
<feature type="domain" description="Flagellar basal-body/hook protein C-terminal" evidence="9">
    <location>
        <begin position="565"/>
        <end position="607"/>
    </location>
</feature>
<dbReference type="GeneID" id="74431194"/>
<comment type="similarity">
    <text evidence="3">Belongs to the flagella basal body rod proteins family.</text>
</comment>
<dbReference type="HOGENOM" id="CLU_012762_1_3_7"/>
<sequence length="609" mass="67609">MGIFDSLYTGVSGLKAAELQINTTGNNISNADAVFYTRQRAFQGTGMSIKRGGLHLGTGTQVETIKRLHDEHAYYKLKNATTQQQYTDYLGKILQEASQRFPDTQGTGILQDYKNYNDAWNNFASNPSDSASKVDLIESANTLTQNIQKTLQALDKMQQTVNEEIKQSVDEINNIGQEIANINKQLEQKEILPTDNANQLRDRRDELELRLSKLVDAVAWKGHSSQDNTLDQTITDSGKYYDLSIKGFSIVNGSSFHPLKLDNKNPQGFYNISYEVNDENRYDLTGKITGGQLGAQLDLRGRNYDGNTNSFSDGTLQDYKDMLNTFTKTLITQTNNVYAQAATEKVVSDDLKGLKSNTSLMSYDKNIQAGSFDLVVYDSKGNPVAKRTIKIDVNTTIEDVIKQINANIDDTNDKNDKNDLDDYFKASYQYDGKSDSGNFQMNSLKPGYKISFKDNGTNFPGALNVSSFFNGQDANNINVNSSIRNDPNTLKASSSGIDGKNDVANEMLQLQTKQVNFYNKNGTVDTMTLDGYYRKFTGQIASNAESNNFAHSTNKTVYNTVYGEYQSKSGVNTNEELAALIKYQASYGAAAKIVTTVDKMLDTLLGLKS</sequence>
<dbReference type="GO" id="GO:0009424">
    <property type="term" value="C:bacterial-type flagellum hook"/>
    <property type="evidence" value="ECO:0007669"/>
    <property type="project" value="InterPro"/>
</dbReference>
<evidence type="ECO:0000259" key="10">
    <source>
        <dbReference type="Pfam" id="PF22638"/>
    </source>
</evidence>
<dbReference type="STRING" id="1031564.CINS_0379"/>
<evidence type="ECO:0000256" key="7">
    <source>
        <dbReference type="SAM" id="Coils"/>
    </source>
</evidence>
<evidence type="ECO:0000256" key="6">
    <source>
        <dbReference type="ARBA" id="ARBA00023143"/>
    </source>
</evidence>
<dbReference type="NCBIfam" id="TIGR02492">
    <property type="entry name" value="flgK_ends"/>
    <property type="match status" value="1"/>
</dbReference>
<dbReference type="GO" id="GO:0005198">
    <property type="term" value="F:structural molecule activity"/>
    <property type="evidence" value="ECO:0007669"/>
    <property type="project" value="InterPro"/>
</dbReference>
<keyword evidence="11" id="KW-0282">Flagellum</keyword>
<proteinExistence type="inferred from homology"/>
<evidence type="ECO:0000256" key="1">
    <source>
        <dbReference type="ARBA" id="ARBA00004365"/>
    </source>
</evidence>
<dbReference type="SUPFAM" id="SSF64518">
    <property type="entry name" value="Phase 1 flagellin"/>
    <property type="match status" value="1"/>
</dbReference>
<dbReference type="InterPro" id="IPR010930">
    <property type="entry name" value="Flg_bb/hook_C_dom"/>
</dbReference>
<dbReference type="GO" id="GO:0005576">
    <property type="term" value="C:extracellular region"/>
    <property type="evidence" value="ECO:0007669"/>
    <property type="project" value="UniProtKB-SubCell"/>
</dbReference>
<evidence type="ECO:0000256" key="4">
    <source>
        <dbReference type="ARBA" id="ARBA00016244"/>
    </source>
</evidence>
<evidence type="ECO:0000256" key="3">
    <source>
        <dbReference type="ARBA" id="ARBA00009677"/>
    </source>
</evidence>
<dbReference type="Proteomes" id="UP000031163">
    <property type="component" value="Chromosome"/>
</dbReference>
<comment type="subcellular location">
    <subcellularLocation>
        <location evidence="1">Bacterial flagellum</location>
    </subcellularLocation>
    <subcellularLocation>
        <location evidence="2">Secreted</location>
    </subcellularLocation>
</comment>
<dbReference type="InterPro" id="IPR053927">
    <property type="entry name" value="FlgK_helical"/>
</dbReference>
<feature type="domain" description="Flagellar basal body rod protein N-terminal" evidence="8">
    <location>
        <begin position="7"/>
        <end position="32"/>
    </location>
</feature>
<evidence type="ECO:0000256" key="5">
    <source>
        <dbReference type="ARBA" id="ARBA00022525"/>
    </source>
</evidence>
<protein>
    <recommendedName>
        <fullName evidence="4">Flagellar hook-associated protein 1</fullName>
    </recommendedName>
</protein>
<reference evidence="11 12" key="1">
    <citation type="journal article" date="2014" name="Genome Biol. Evol.">
        <title>Comparative Genomics of the Campylobacter lari Group.</title>
        <authorList>
            <person name="Miller W.G."/>
            <person name="Yee E."/>
            <person name="Chapman M.H."/>
            <person name="Smith T.P."/>
            <person name="Bono J.L."/>
            <person name="Huynh S."/>
            <person name="Parker C.T."/>
            <person name="Vandamme P."/>
            <person name="Luong K."/>
            <person name="Korlach J."/>
        </authorList>
    </citation>
    <scope>NUCLEOTIDE SEQUENCE [LARGE SCALE GENOMIC DNA]</scope>
    <source>
        <strain evidence="11 12">NCTC 12927</strain>
    </source>
</reference>
<organism evidence="11 12">
    <name type="scientific">Campylobacter insulaenigrae NCTC 12927</name>
    <dbReference type="NCBI Taxonomy" id="1031564"/>
    <lineage>
        <taxon>Bacteria</taxon>
        <taxon>Pseudomonadati</taxon>
        <taxon>Campylobacterota</taxon>
        <taxon>Epsilonproteobacteria</taxon>
        <taxon>Campylobacterales</taxon>
        <taxon>Campylobacteraceae</taxon>
        <taxon>Campylobacter</taxon>
    </lineage>
</organism>
<evidence type="ECO:0000259" key="8">
    <source>
        <dbReference type="Pfam" id="PF00460"/>
    </source>
</evidence>
<dbReference type="PANTHER" id="PTHR30033">
    <property type="entry name" value="FLAGELLAR HOOK-ASSOCIATED PROTEIN 1"/>
    <property type="match status" value="1"/>
</dbReference>
<keyword evidence="11" id="KW-0969">Cilium</keyword>
<evidence type="ECO:0000313" key="12">
    <source>
        <dbReference type="Proteomes" id="UP000031163"/>
    </source>
</evidence>
<dbReference type="PRINTS" id="PR01005">
    <property type="entry name" value="FLGHOOKAP1"/>
</dbReference>
<keyword evidence="5" id="KW-0964">Secreted</keyword>
<evidence type="ECO:0000313" key="11">
    <source>
        <dbReference type="EMBL" id="AJC87378.1"/>
    </source>
</evidence>
<keyword evidence="7" id="KW-0175">Coiled coil</keyword>
<dbReference type="Pfam" id="PF22638">
    <property type="entry name" value="FlgK_D1"/>
    <property type="match status" value="1"/>
</dbReference>
<name>A0A0A8GZL9_9BACT</name>
<accession>A0A0A8GZL9</accession>
<evidence type="ECO:0000259" key="9">
    <source>
        <dbReference type="Pfam" id="PF06429"/>
    </source>
</evidence>